<dbReference type="Gene3D" id="1.10.150.870">
    <property type="match status" value="1"/>
</dbReference>
<dbReference type="InterPro" id="IPR011708">
    <property type="entry name" value="DNA_pol3_alpha_NTPase_dom"/>
</dbReference>
<proteinExistence type="inferred from homology"/>
<evidence type="ECO:0000256" key="9">
    <source>
        <dbReference type="ARBA" id="ARBA00049244"/>
    </source>
</evidence>
<dbReference type="InterPro" id="IPR004365">
    <property type="entry name" value="NA-bd_OB_tRNA"/>
</dbReference>
<dbReference type="SMART" id="SM00481">
    <property type="entry name" value="POLIIIAc"/>
    <property type="match status" value="1"/>
</dbReference>
<dbReference type="Pfam" id="PF14579">
    <property type="entry name" value="HHH_6"/>
    <property type="match status" value="1"/>
</dbReference>
<dbReference type="PANTHER" id="PTHR32294:SF0">
    <property type="entry name" value="DNA POLYMERASE III SUBUNIT ALPHA"/>
    <property type="match status" value="1"/>
</dbReference>
<dbReference type="InterPro" id="IPR016195">
    <property type="entry name" value="Pol/histidinol_Pase-like"/>
</dbReference>
<sequence>MQFAHLHVHTGYSLLDGLSHIPSLVRQTKALGMQHLAITDHGVMYGALELYLECRNAGIHPVIGMEAYLVDDIHHKPKKNNAYWHLLLLAATQQGYRNLLQLTTLGFTEGLYYGKPRIDKQMLMQHADGLIATSSCLSGEIPELIARRQDMEGARRALRWYLDLFGDRFYLEFQQHYGKGSLQDRCNEGLYALYRETGVPPILTNDLHYVSREQASTHDLFLCIQMNNRYDDPARFRFDSEHYFLKSPQEMAQLLPELPEALTNTVVLAERCQVDPTVDKTGLPAFDIPPGFASADDYLYHLCLEGARWRFGEISTRVQEQLDYEFAIIRQKGFASYFLIQQDITTFARSRGITCLARGSAAGSLIAYCLGITNVDPLRYKLLFERFMNPERNDMPDIDMDYPDDRRDEVIAYTIQRYGLQHTAQMITFNTLGAKQSIKDTARALGKPDLGERLSRLIPGGKGSLQAALAEVPELQALYEQNTEARELMTLAQEIEGYPRSTGVHAAGVILSERPLQEIVPLARKDPKDPSSPLVCGYEHKWLEAHLGLIKYDFLSLANLSILREALTFLSRTRGEELLLEQIPVDPTPNPLLSKMRENAFQMLSRGDAIAVFQLESAKMREYLKQLKPTCIEDIMAMVALYRPGPMDSIPDFIACKHGQKKVEYLDPRLQEWLEESYGVIVYQDQVLQIVNNLAGFPWGKVNMFRKALSKKKKEEIEGYKEDFIQGCVQNGMKADAAAKLFDLILPFGGYGFNKAHAASYGVVAYYTAYLKANYPAEYMAAALTTNAGNTKKISLFIAEADKLGVRVLGPDVNASERGFSIENGAIRFGLLAIKGIGESPIQAILQARAEGGPFRSLADFCTRVDVGKGVIEALIKVGAMDSLAARYVLLASVERAMHFGKRERSAKERGLISLFGEMETADISLEFTLSVDVAEIPRKQLLDWEKELLGCYLSPHPLSFLAHLFRGRVTHSTAELLEEGSALPRTSVVLGGLITSVRHFQTRRGEAMCGFQLEDAEGSIGVIVFPRALNELQEQIEEGRIVMLSGEACYREQRDEVVIQCATIEPVQAVETEMNRQRSLVWFTLHSCPESDSVALSNTLSQVQDLHTCLHNAEKGYDCYEIQVISTEWSVRLTPPDNTFHFTDELRQRLAAIVGEENIYVQPL</sequence>
<keyword evidence="8" id="KW-0239">DNA-directed DNA polymerase</keyword>
<dbReference type="SUPFAM" id="SSF160975">
    <property type="entry name" value="AF1531-like"/>
    <property type="match status" value="1"/>
</dbReference>
<name>A0A326UEX6_THEHA</name>
<reference evidence="11 12" key="1">
    <citation type="submission" date="2018-06" db="EMBL/GenBank/DDBJ databases">
        <title>Genomic Encyclopedia of Archaeal and Bacterial Type Strains, Phase II (KMG-II): from individual species to whole genera.</title>
        <authorList>
            <person name="Goeker M."/>
        </authorList>
    </citation>
    <scope>NUCLEOTIDE SEQUENCE [LARGE SCALE GENOMIC DNA]</scope>
    <source>
        <strain evidence="11 12">ATCC BAA-1881</strain>
    </source>
</reference>
<dbReference type="AlphaFoldDB" id="A0A326UEX6"/>
<evidence type="ECO:0000259" key="10">
    <source>
        <dbReference type="SMART" id="SM00481"/>
    </source>
</evidence>
<dbReference type="Gene3D" id="2.40.50.140">
    <property type="entry name" value="Nucleic acid-binding proteins"/>
    <property type="match status" value="1"/>
</dbReference>
<dbReference type="Gene3D" id="1.10.10.1600">
    <property type="entry name" value="Bacterial DNA polymerase III alpha subunit, thumb domain"/>
    <property type="match status" value="1"/>
</dbReference>
<evidence type="ECO:0000256" key="5">
    <source>
        <dbReference type="ARBA" id="ARBA00022679"/>
    </source>
</evidence>
<dbReference type="PANTHER" id="PTHR32294">
    <property type="entry name" value="DNA POLYMERASE III SUBUNIT ALPHA"/>
    <property type="match status" value="1"/>
</dbReference>
<dbReference type="GO" id="GO:0008408">
    <property type="term" value="F:3'-5' exonuclease activity"/>
    <property type="evidence" value="ECO:0007669"/>
    <property type="project" value="InterPro"/>
</dbReference>
<comment type="caution">
    <text evidence="11">The sequence shown here is derived from an EMBL/GenBank/DDBJ whole genome shotgun (WGS) entry which is preliminary data.</text>
</comment>
<protein>
    <recommendedName>
        <fullName evidence="4">DNA polymerase III subunit alpha</fullName>
        <ecNumber evidence="3">2.7.7.7</ecNumber>
    </recommendedName>
</protein>
<dbReference type="InterPro" id="IPR040982">
    <property type="entry name" value="DNA_pol3_finger"/>
</dbReference>
<dbReference type="GO" id="GO:0003887">
    <property type="term" value="F:DNA-directed DNA polymerase activity"/>
    <property type="evidence" value="ECO:0007669"/>
    <property type="project" value="UniProtKB-KW"/>
</dbReference>
<dbReference type="NCBIfam" id="TIGR00594">
    <property type="entry name" value="polc"/>
    <property type="match status" value="1"/>
</dbReference>
<dbReference type="InterPro" id="IPR029460">
    <property type="entry name" value="DNAPol_HHH"/>
</dbReference>
<dbReference type="Pfam" id="PF02811">
    <property type="entry name" value="PHP"/>
    <property type="match status" value="1"/>
</dbReference>
<evidence type="ECO:0000256" key="3">
    <source>
        <dbReference type="ARBA" id="ARBA00012417"/>
    </source>
</evidence>
<dbReference type="Pfam" id="PF07733">
    <property type="entry name" value="DNA_pol3_alpha"/>
    <property type="match status" value="1"/>
</dbReference>
<feature type="domain" description="Polymerase/histidinol phosphatase N-terminal" evidence="10">
    <location>
        <begin position="4"/>
        <end position="71"/>
    </location>
</feature>
<dbReference type="InterPro" id="IPR012340">
    <property type="entry name" value="NA-bd_OB-fold"/>
</dbReference>
<dbReference type="Proteomes" id="UP000248806">
    <property type="component" value="Unassembled WGS sequence"/>
</dbReference>
<dbReference type="InterPro" id="IPR004013">
    <property type="entry name" value="PHP_dom"/>
</dbReference>
<dbReference type="EMBL" id="QKUF01000002">
    <property type="protein sequence ID" value="PZW34324.1"/>
    <property type="molecule type" value="Genomic_DNA"/>
</dbReference>
<evidence type="ECO:0000256" key="1">
    <source>
        <dbReference type="ARBA" id="ARBA00004496"/>
    </source>
</evidence>
<comment type="similarity">
    <text evidence="2">Belongs to the DNA polymerase type-C family. DnaE subfamily.</text>
</comment>
<evidence type="ECO:0000256" key="4">
    <source>
        <dbReference type="ARBA" id="ARBA00019114"/>
    </source>
</evidence>
<dbReference type="CDD" id="cd12113">
    <property type="entry name" value="PHP_PolIIIA_DnaE3"/>
    <property type="match status" value="1"/>
</dbReference>
<evidence type="ECO:0000256" key="7">
    <source>
        <dbReference type="ARBA" id="ARBA00022705"/>
    </source>
</evidence>
<dbReference type="NCBIfam" id="NF004226">
    <property type="entry name" value="PRK05673.1"/>
    <property type="match status" value="1"/>
</dbReference>
<dbReference type="InterPro" id="IPR004805">
    <property type="entry name" value="DnaE2/DnaE/PolC"/>
</dbReference>
<dbReference type="GO" id="GO:0005737">
    <property type="term" value="C:cytoplasm"/>
    <property type="evidence" value="ECO:0007669"/>
    <property type="project" value="UniProtKB-SubCell"/>
</dbReference>
<dbReference type="Pfam" id="PF01336">
    <property type="entry name" value="tRNA_anti-codon"/>
    <property type="match status" value="1"/>
</dbReference>
<evidence type="ECO:0000313" key="12">
    <source>
        <dbReference type="Proteomes" id="UP000248806"/>
    </source>
</evidence>
<dbReference type="InterPro" id="IPR003141">
    <property type="entry name" value="Pol/His_phosphatase_N"/>
</dbReference>
<accession>A0A326UEX6</accession>
<dbReference type="RefSeq" id="WP_246046273.1">
    <property type="nucleotide sequence ID" value="NZ_BIFX01000001.1"/>
</dbReference>
<gene>
    <name evidence="11" type="ORF">EI42_01161</name>
</gene>
<evidence type="ECO:0000256" key="8">
    <source>
        <dbReference type="ARBA" id="ARBA00022932"/>
    </source>
</evidence>
<dbReference type="GO" id="GO:0006260">
    <property type="term" value="P:DNA replication"/>
    <property type="evidence" value="ECO:0007669"/>
    <property type="project" value="UniProtKB-KW"/>
</dbReference>
<dbReference type="SUPFAM" id="SSF89550">
    <property type="entry name" value="PHP domain-like"/>
    <property type="match status" value="1"/>
</dbReference>
<organism evidence="11 12">
    <name type="scientific">Thermosporothrix hazakensis</name>
    <dbReference type="NCBI Taxonomy" id="644383"/>
    <lineage>
        <taxon>Bacteria</taxon>
        <taxon>Bacillati</taxon>
        <taxon>Chloroflexota</taxon>
        <taxon>Ktedonobacteria</taxon>
        <taxon>Ktedonobacterales</taxon>
        <taxon>Thermosporotrichaceae</taxon>
        <taxon>Thermosporothrix</taxon>
    </lineage>
</organism>
<dbReference type="InterPro" id="IPR041931">
    <property type="entry name" value="DNA_pol3_alpha_thumb_dom"/>
</dbReference>
<dbReference type="Pfam" id="PF17657">
    <property type="entry name" value="DNA_pol3_finger"/>
    <property type="match status" value="1"/>
</dbReference>
<dbReference type="EC" id="2.7.7.7" evidence="3"/>
<keyword evidence="6" id="KW-0548">Nucleotidyltransferase</keyword>
<comment type="catalytic activity">
    <reaction evidence="9">
        <text>DNA(n) + a 2'-deoxyribonucleoside 5'-triphosphate = DNA(n+1) + diphosphate</text>
        <dbReference type="Rhea" id="RHEA:22508"/>
        <dbReference type="Rhea" id="RHEA-COMP:17339"/>
        <dbReference type="Rhea" id="RHEA-COMP:17340"/>
        <dbReference type="ChEBI" id="CHEBI:33019"/>
        <dbReference type="ChEBI" id="CHEBI:61560"/>
        <dbReference type="ChEBI" id="CHEBI:173112"/>
        <dbReference type="EC" id="2.7.7.7"/>
    </reaction>
</comment>
<comment type="subcellular location">
    <subcellularLocation>
        <location evidence="1">Cytoplasm</location>
    </subcellularLocation>
</comment>
<keyword evidence="7" id="KW-0235">DNA replication</keyword>
<keyword evidence="12" id="KW-1185">Reference proteome</keyword>
<evidence type="ECO:0000256" key="6">
    <source>
        <dbReference type="ARBA" id="ARBA00022695"/>
    </source>
</evidence>
<evidence type="ECO:0000313" key="11">
    <source>
        <dbReference type="EMBL" id="PZW34324.1"/>
    </source>
</evidence>
<dbReference type="Gene3D" id="3.20.20.140">
    <property type="entry name" value="Metal-dependent hydrolases"/>
    <property type="match status" value="1"/>
</dbReference>
<keyword evidence="5" id="KW-0808">Transferase</keyword>
<evidence type="ECO:0000256" key="2">
    <source>
        <dbReference type="ARBA" id="ARBA00009496"/>
    </source>
</evidence>
<dbReference type="GO" id="GO:0003676">
    <property type="term" value="F:nucleic acid binding"/>
    <property type="evidence" value="ECO:0007669"/>
    <property type="project" value="InterPro"/>
</dbReference>
<dbReference type="CDD" id="cd04485">
    <property type="entry name" value="DnaE_OBF"/>
    <property type="match status" value="1"/>
</dbReference>